<dbReference type="InterPro" id="IPR001451">
    <property type="entry name" value="Hexapep"/>
</dbReference>
<dbReference type="GO" id="GO:0009001">
    <property type="term" value="F:serine O-acetyltransferase activity"/>
    <property type="evidence" value="ECO:0007669"/>
    <property type="project" value="InterPro"/>
</dbReference>
<dbReference type="InterPro" id="IPR011004">
    <property type="entry name" value="Trimer_LpxA-like_sf"/>
</dbReference>
<comment type="caution">
    <text evidence="8">The sequence shown here is derived from an EMBL/GenBank/DDBJ whole genome shotgun (WGS) entry which is preliminary data.</text>
</comment>
<dbReference type="GO" id="GO:0005737">
    <property type="term" value="C:cytoplasm"/>
    <property type="evidence" value="ECO:0007669"/>
    <property type="project" value="InterPro"/>
</dbReference>
<dbReference type="PANTHER" id="PTHR42811">
    <property type="entry name" value="SERINE ACETYLTRANSFERASE"/>
    <property type="match status" value="1"/>
</dbReference>
<comment type="pathway">
    <text evidence="6">Slime biogenesis; slime polysaccharide biosynthesis.</text>
</comment>
<accession>A0A3N5DTY2</accession>
<name>A0A3N5DTY2_9ENTR</name>
<evidence type="ECO:0000313" key="9">
    <source>
        <dbReference type="Proteomes" id="UP000268615"/>
    </source>
</evidence>
<evidence type="ECO:0000313" key="8">
    <source>
        <dbReference type="EMBL" id="RPH29070.1"/>
    </source>
</evidence>
<dbReference type="Pfam" id="PF00132">
    <property type="entry name" value="Hexapep"/>
    <property type="match status" value="1"/>
</dbReference>
<dbReference type="EC" id="2.3.1.-" evidence="7"/>
<evidence type="ECO:0000256" key="1">
    <source>
        <dbReference type="ARBA" id="ARBA00007274"/>
    </source>
</evidence>
<evidence type="ECO:0000256" key="5">
    <source>
        <dbReference type="ARBA" id="ARBA00023315"/>
    </source>
</evidence>
<dbReference type="GO" id="GO:0006535">
    <property type="term" value="P:cysteine biosynthetic process from serine"/>
    <property type="evidence" value="ECO:0007669"/>
    <property type="project" value="InterPro"/>
</dbReference>
<keyword evidence="9" id="KW-1185">Reference proteome</keyword>
<dbReference type="AlphaFoldDB" id="A0A3N5DTY2"/>
<dbReference type="EMBL" id="RPOH01000024">
    <property type="protein sequence ID" value="RPH29070.1"/>
    <property type="molecule type" value="Genomic_DNA"/>
</dbReference>
<dbReference type="InterPro" id="IPR005881">
    <property type="entry name" value="Ser_O-AcTrfase"/>
</dbReference>
<dbReference type="RefSeq" id="WP_124023517.1">
    <property type="nucleotide sequence ID" value="NZ_RPOH01000024.1"/>
</dbReference>
<dbReference type="NCBIfam" id="TIGR04016">
    <property type="entry name" value="WcaB"/>
    <property type="match status" value="1"/>
</dbReference>
<sequence>MLEDLKANSWSLRPCCMVVAYRVAHFSSVKRKKNILNNVWAAPILAAYRLITEVIFGYEIQAAATIGRRFTIHHGYGVVINKNVVAGDDLVIRQGVTIGNRGGEDLSCPVIGNQVELGSNIVIIGDISIGNNVVVGAGSVVVDDIPDNSLVVGEKAKVKVSS</sequence>
<evidence type="ECO:0000256" key="3">
    <source>
        <dbReference type="ARBA" id="ARBA00022737"/>
    </source>
</evidence>
<evidence type="ECO:0000256" key="4">
    <source>
        <dbReference type="ARBA" id="ARBA00022985"/>
    </source>
</evidence>
<protein>
    <recommendedName>
        <fullName evidence="7">Acetyltransferase</fullName>
        <ecNumber evidence="7">2.3.1.-</ecNumber>
    </recommendedName>
</protein>
<keyword evidence="4" id="KW-0448">Lipopolysaccharide biosynthesis</keyword>
<dbReference type="GO" id="GO:0009103">
    <property type="term" value="P:lipopolysaccharide biosynthetic process"/>
    <property type="evidence" value="ECO:0007669"/>
    <property type="project" value="UniProtKB-KW"/>
</dbReference>
<keyword evidence="2 7" id="KW-0808">Transferase</keyword>
<dbReference type="OrthoDB" id="9801456at2"/>
<keyword evidence="5 7" id="KW-0012">Acyltransferase</keyword>
<evidence type="ECO:0000256" key="2">
    <source>
        <dbReference type="ARBA" id="ARBA00022679"/>
    </source>
</evidence>
<evidence type="ECO:0000256" key="7">
    <source>
        <dbReference type="PIRNR" id="PIRNR000441"/>
    </source>
</evidence>
<evidence type="ECO:0000256" key="6">
    <source>
        <dbReference type="ARBA" id="ARBA00060611"/>
    </source>
</evidence>
<dbReference type="NCBIfam" id="NF007564">
    <property type="entry name" value="PRK10191.1"/>
    <property type="match status" value="1"/>
</dbReference>
<gene>
    <name evidence="8" type="primary">wcaB</name>
    <name evidence="8" type="ORF">EHN07_07220</name>
</gene>
<organism evidence="8 9">
    <name type="scientific">Buttiauxella warmboldiae</name>
    <dbReference type="NCBI Taxonomy" id="82993"/>
    <lineage>
        <taxon>Bacteria</taxon>
        <taxon>Pseudomonadati</taxon>
        <taxon>Pseudomonadota</taxon>
        <taxon>Gammaproteobacteria</taxon>
        <taxon>Enterobacterales</taxon>
        <taxon>Enterobacteriaceae</taxon>
        <taxon>Buttiauxella</taxon>
    </lineage>
</organism>
<dbReference type="PIRSF" id="PIRSF000441">
    <property type="entry name" value="CysE"/>
    <property type="match status" value="1"/>
</dbReference>
<dbReference type="Gene3D" id="2.160.10.10">
    <property type="entry name" value="Hexapeptide repeat proteins"/>
    <property type="match status" value="1"/>
</dbReference>
<dbReference type="Proteomes" id="UP000268615">
    <property type="component" value="Unassembled WGS sequence"/>
</dbReference>
<comment type="similarity">
    <text evidence="1 7">Belongs to the transferase hexapeptide repeat family.</text>
</comment>
<proteinExistence type="inferred from homology"/>
<reference evidence="8 9" key="1">
    <citation type="submission" date="2018-11" db="EMBL/GenBank/DDBJ databases">
        <title>Draft genome sequence of Buttiauxella warmboldiae CCUG 35512.</title>
        <authorList>
            <person name="Salva-Serra F."/>
            <person name="Marathe N."/>
            <person name="Moore E."/>
            <person name="Svensson L."/>
            <person name="Engstrom-Jakobsson H."/>
        </authorList>
    </citation>
    <scope>NUCLEOTIDE SEQUENCE [LARGE SCALE GENOMIC DNA]</scope>
    <source>
        <strain evidence="8 9">CCUG 35512</strain>
    </source>
</reference>
<dbReference type="SUPFAM" id="SSF51161">
    <property type="entry name" value="Trimeric LpxA-like enzymes"/>
    <property type="match status" value="1"/>
</dbReference>
<dbReference type="FunFam" id="2.160.10.10:FF:000013">
    <property type="entry name" value="Acetyltransferase"/>
    <property type="match status" value="1"/>
</dbReference>
<keyword evidence="3" id="KW-0677">Repeat</keyword>
<dbReference type="InterPro" id="IPR024027">
    <property type="entry name" value="Colanic_acid_synth_WcaB"/>
</dbReference>